<gene>
    <name evidence="1" type="ORF">CK203_097325</name>
</gene>
<dbReference type="Gramene" id="Vitis14g01063.t01">
    <property type="protein sequence ID" value="Vitis14g01063.t01.CDS"/>
    <property type="gene ID" value="Vitis14g01063"/>
</dbReference>
<evidence type="ECO:0008006" key="3">
    <source>
        <dbReference type="Google" id="ProtNLM"/>
    </source>
</evidence>
<reference evidence="1 2" key="1">
    <citation type="journal article" date="2018" name="PLoS Genet.">
        <title>Population sequencing reveals clonal diversity and ancestral inbreeding in the grapevine cultivar Chardonnay.</title>
        <authorList>
            <person name="Roach M.J."/>
            <person name="Johnson D.L."/>
            <person name="Bohlmann J."/>
            <person name="van Vuuren H.J."/>
            <person name="Jones S.J."/>
            <person name="Pretorius I.S."/>
            <person name="Schmidt S.A."/>
            <person name="Borneman A.R."/>
        </authorList>
    </citation>
    <scope>NUCLEOTIDE SEQUENCE [LARGE SCALE GENOMIC DNA]</scope>
    <source>
        <strain evidence="2">cv. Chardonnay</strain>
        <tissue evidence="1">Leaf</tissue>
    </source>
</reference>
<dbReference type="AlphaFoldDB" id="A0A438D604"/>
<dbReference type="EMBL" id="QGNW01001777">
    <property type="protein sequence ID" value="RVW30930.1"/>
    <property type="molecule type" value="Genomic_DNA"/>
</dbReference>
<protein>
    <recommendedName>
        <fullName evidence="3">DUF4283 domain-containing protein</fullName>
    </recommendedName>
</protein>
<proteinExistence type="predicted"/>
<evidence type="ECO:0000313" key="1">
    <source>
        <dbReference type="EMBL" id="RVW30930.1"/>
    </source>
</evidence>
<evidence type="ECO:0000313" key="2">
    <source>
        <dbReference type="Proteomes" id="UP000288805"/>
    </source>
</evidence>
<comment type="caution">
    <text evidence="1">The sequence shown here is derived from an EMBL/GenBank/DDBJ whole genome shotgun (WGS) entry which is preliminary data.</text>
</comment>
<organism evidence="1 2">
    <name type="scientific">Vitis vinifera</name>
    <name type="common">Grape</name>
    <dbReference type="NCBI Taxonomy" id="29760"/>
    <lineage>
        <taxon>Eukaryota</taxon>
        <taxon>Viridiplantae</taxon>
        <taxon>Streptophyta</taxon>
        <taxon>Embryophyta</taxon>
        <taxon>Tracheophyta</taxon>
        <taxon>Spermatophyta</taxon>
        <taxon>Magnoliopsida</taxon>
        <taxon>eudicotyledons</taxon>
        <taxon>Gunneridae</taxon>
        <taxon>Pentapetalae</taxon>
        <taxon>rosids</taxon>
        <taxon>Vitales</taxon>
        <taxon>Vitaceae</taxon>
        <taxon>Viteae</taxon>
        <taxon>Vitis</taxon>
    </lineage>
</organism>
<sequence>MGKRGGSCWFAVDSKSFEISMDVLGKKLKGIIVERNRGFTSWIRFGSSSLCWLLEGVEANCMGEFGQRFVKSWEDGGRKFKLECRANEAGRFLLCSVVDSNAKRHCLVFPEGKGFLGGWALLAKKLRSLGISTRDEPRKFLIPLRLRAEMGILRGRKKNPTLMR</sequence>
<accession>A0A438D604</accession>
<name>A0A438D604_VITVI</name>
<dbReference type="Proteomes" id="UP000288805">
    <property type="component" value="Unassembled WGS sequence"/>
</dbReference>